<comment type="caution">
    <text evidence="1">The sequence shown here is derived from an EMBL/GenBank/DDBJ whole genome shotgun (WGS) entry which is preliminary data.</text>
</comment>
<dbReference type="EMBL" id="JAUSUA010000003">
    <property type="protein sequence ID" value="MDQ0207853.1"/>
    <property type="molecule type" value="Genomic_DNA"/>
</dbReference>
<name>A0ABT9YJR6_9BACI</name>
<accession>A0ABT9YJR6</accession>
<dbReference type="RefSeq" id="WP_306983454.1">
    <property type="nucleotide sequence ID" value="NZ_JAUSUA010000003.1"/>
</dbReference>
<organism evidence="1 2">
    <name type="scientific">Alkalicoccobacillus murimartini</name>
    <dbReference type="NCBI Taxonomy" id="171685"/>
    <lineage>
        <taxon>Bacteria</taxon>
        <taxon>Bacillati</taxon>
        <taxon>Bacillota</taxon>
        <taxon>Bacilli</taxon>
        <taxon>Bacillales</taxon>
        <taxon>Bacillaceae</taxon>
        <taxon>Alkalicoccobacillus</taxon>
    </lineage>
</organism>
<dbReference type="Proteomes" id="UP001225034">
    <property type="component" value="Unassembled WGS sequence"/>
</dbReference>
<dbReference type="InterPro" id="IPR030909">
    <property type="entry name" value="IMEF_cargo"/>
</dbReference>
<evidence type="ECO:0008006" key="3">
    <source>
        <dbReference type="Google" id="ProtNLM"/>
    </source>
</evidence>
<sequence>MKEILSELHDLLTTLRKDSKTYIKLLEPRLTNPNNDFERMLIRKALGSEKNRIISLKVLRNQIKEWIGEEPYKNPSTIACVQLYADSHVEHVQLQSFIAHLDEAIILLADSQRDELNDLYTRSQANQDELQALISKLKSFMTDETQDEIQPTHSDENEIRTFSVGSLLE</sequence>
<reference evidence="1 2" key="1">
    <citation type="submission" date="2023-07" db="EMBL/GenBank/DDBJ databases">
        <title>Genomic Encyclopedia of Type Strains, Phase IV (KMG-IV): sequencing the most valuable type-strain genomes for metagenomic binning, comparative biology and taxonomic classification.</title>
        <authorList>
            <person name="Goeker M."/>
        </authorList>
    </citation>
    <scope>NUCLEOTIDE SEQUENCE [LARGE SCALE GENOMIC DNA]</scope>
    <source>
        <strain evidence="1 2">DSM 19154</strain>
    </source>
</reference>
<dbReference type="Pfam" id="PF24309">
    <property type="entry name" value="IMEF_Flp"/>
    <property type="match status" value="1"/>
</dbReference>
<proteinExistence type="predicted"/>
<evidence type="ECO:0000313" key="2">
    <source>
        <dbReference type="Proteomes" id="UP001225034"/>
    </source>
</evidence>
<protein>
    <recommendedName>
        <fullName evidence="3">DUF2383 domain-containing protein</fullName>
    </recommendedName>
</protein>
<evidence type="ECO:0000313" key="1">
    <source>
        <dbReference type="EMBL" id="MDQ0207853.1"/>
    </source>
</evidence>
<gene>
    <name evidence="1" type="ORF">J2S05_002654</name>
</gene>
<keyword evidence="2" id="KW-1185">Reference proteome</keyword>